<keyword evidence="6 11" id="KW-0999">Mitochondrion inner membrane</keyword>
<evidence type="ECO:0000313" key="14">
    <source>
        <dbReference type="Proteomes" id="UP001500889"/>
    </source>
</evidence>
<evidence type="ECO:0000256" key="11">
    <source>
        <dbReference type="RuleBase" id="RU367005"/>
    </source>
</evidence>
<dbReference type="GO" id="GO:0015078">
    <property type="term" value="F:proton transmembrane transporter activity"/>
    <property type="evidence" value="ECO:0007669"/>
    <property type="project" value="InterPro"/>
</dbReference>
<evidence type="ECO:0000256" key="9">
    <source>
        <dbReference type="ARBA" id="ARBA00023136"/>
    </source>
</evidence>
<comment type="function">
    <text evidence="11">Subunit e, of the mitochondrial membrane ATP synthase complex (F(1)F(0) ATP synthase or Complex V) that produces ATP from ADP in the presence of a proton gradient across the membrane which is generated by electron transport complexes of the respiratory chain. ATP synthase complex consist of a soluble F(1) head domain - the catalytic core - and a membrane F(1) domain - the membrane proton channel. These two domains are linked by a central stalk rotating inside the F(1) region and a stationary peripheral stalk. During catalysis, ATP synthesis in the catalytic domain of F(1) is coupled via a rotary mechanism of the central stalk subunits to proton translocation. In vivo, can only synthesize ATP although its ATP hydrolase activity can be activated artificially in vitro. Part of the complex F(0) domain.</text>
</comment>
<gene>
    <name evidence="13" type="ORF">DMAD_01882</name>
</gene>
<protein>
    <recommendedName>
        <fullName evidence="11">ATP synthase F(0) complex subunit e, mitochondrial</fullName>
    </recommendedName>
</protein>
<evidence type="ECO:0000256" key="7">
    <source>
        <dbReference type="ARBA" id="ARBA00023065"/>
    </source>
</evidence>
<keyword evidence="10 11" id="KW-0066">ATP synthesis</keyword>
<keyword evidence="4 11" id="KW-0138">CF(0)</keyword>
<evidence type="ECO:0000313" key="13">
    <source>
        <dbReference type="EMBL" id="BFG02360.1"/>
    </source>
</evidence>
<dbReference type="AlphaFoldDB" id="A0AAU9G475"/>
<keyword evidence="9" id="KW-0472">Membrane</keyword>
<comment type="subunit">
    <text evidence="11">F-type ATPases have 2 components, CF(1) - the catalytic core - and CF(0) - the membrane proton channel. CF(1) and CF(0) have multiple subunits.</text>
</comment>
<dbReference type="GO" id="GO:0045259">
    <property type="term" value="C:proton-transporting ATP synthase complex"/>
    <property type="evidence" value="ECO:0007669"/>
    <property type="project" value="UniProtKB-UniRule"/>
</dbReference>
<keyword evidence="7 11" id="KW-0406">Ion transport</keyword>
<feature type="compositionally biased region" description="Polar residues" evidence="12">
    <location>
        <begin position="14"/>
        <end position="25"/>
    </location>
</feature>
<evidence type="ECO:0000256" key="6">
    <source>
        <dbReference type="ARBA" id="ARBA00022792"/>
    </source>
</evidence>
<accession>A0AAU9G475</accession>
<evidence type="ECO:0000256" key="1">
    <source>
        <dbReference type="ARBA" id="ARBA00004273"/>
    </source>
</evidence>
<dbReference type="Proteomes" id="UP001500889">
    <property type="component" value="Chromosome A"/>
</dbReference>
<keyword evidence="5 11" id="KW-0375">Hydrogen ion transport</keyword>
<feature type="region of interest" description="Disordered" evidence="12">
    <location>
        <begin position="1"/>
        <end position="27"/>
    </location>
</feature>
<dbReference type="GO" id="GO:0005743">
    <property type="term" value="C:mitochondrial inner membrane"/>
    <property type="evidence" value="ECO:0007669"/>
    <property type="project" value="UniProtKB-SubCell"/>
</dbReference>
<name>A0AAU9G475_DROMD</name>
<evidence type="ECO:0000256" key="4">
    <source>
        <dbReference type="ARBA" id="ARBA00022547"/>
    </source>
</evidence>
<evidence type="ECO:0000256" key="12">
    <source>
        <dbReference type="SAM" id="MobiDB-lite"/>
    </source>
</evidence>
<evidence type="ECO:0000256" key="3">
    <source>
        <dbReference type="ARBA" id="ARBA00022448"/>
    </source>
</evidence>
<feature type="region of interest" description="Disordered" evidence="12">
    <location>
        <begin position="37"/>
        <end position="56"/>
    </location>
</feature>
<keyword evidence="14" id="KW-1185">Reference proteome</keyword>
<evidence type="ECO:0000256" key="5">
    <source>
        <dbReference type="ARBA" id="ARBA00022781"/>
    </source>
</evidence>
<comment type="subcellular location">
    <subcellularLocation>
        <location evidence="1 11">Mitochondrion inner membrane</location>
    </subcellularLocation>
</comment>
<dbReference type="GO" id="GO:0015986">
    <property type="term" value="P:proton motive force-driven ATP synthesis"/>
    <property type="evidence" value="ECO:0007669"/>
    <property type="project" value="InterPro"/>
</dbReference>
<comment type="similarity">
    <text evidence="2 11">Belongs to the ATPase e subunit family.</text>
</comment>
<keyword evidence="3 11" id="KW-0813">Transport</keyword>
<organism evidence="13 14">
    <name type="scientific">Drosophila madeirensis</name>
    <name type="common">Fruit fly</name>
    <dbReference type="NCBI Taxonomy" id="30013"/>
    <lineage>
        <taxon>Eukaryota</taxon>
        <taxon>Metazoa</taxon>
        <taxon>Ecdysozoa</taxon>
        <taxon>Arthropoda</taxon>
        <taxon>Hexapoda</taxon>
        <taxon>Insecta</taxon>
        <taxon>Pterygota</taxon>
        <taxon>Neoptera</taxon>
        <taxon>Endopterygota</taxon>
        <taxon>Diptera</taxon>
        <taxon>Brachycera</taxon>
        <taxon>Muscomorpha</taxon>
        <taxon>Ephydroidea</taxon>
        <taxon>Drosophilidae</taxon>
        <taxon>Drosophila</taxon>
        <taxon>Sophophora</taxon>
    </lineage>
</organism>
<reference evidence="13 14" key="1">
    <citation type="submission" date="2024-02" db="EMBL/GenBank/DDBJ databases">
        <title>A chromosome-level genome assembly of Drosophila madeirensis, a fruit fly species endemic to Madeira island.</title>
        <authorList>
            <person name="Tomihara K."/>
            <person name="Llopart A."/>
            <person name="Yamamoto D."/>
        </authorList>
    </citation>
    <scope>NUCLEOTIDE SEQUENCE [LARGE SCALE GENOMIC DNA]</scope>
    <source>
        <strain evidence="13 14">RF1</strain>
    </source>
</reference>
<proteinExistence type="inferred from homology"/>
<evidence type="ECO:0000256" key="2">
    <source>
        <dbReference type="ARBA" id="ARBA00007333"/>
    </source>
</evidence>
<sequence>MGVERMEDGVAEGATQTQQLQGQKEATNRIVADKAAVESKAAGRQAKKPKPTEAMALAERKKVKWKAEPRLSPPMGLKSCPASGC</sequence>
<dbReference type="EMBL" id="AP029266">
    <property type="protein sequence ID" value="BFG02360.1"/>
    <property type="molecule type" value="Genomic_DNA"/>
</dbReference>
<dbReference type="Pfam" id="PF05680">
    <property type="entry name" value="ATP-synt_E"/>
    <property type="match status" value="1"/>
</dbReference>
<dbReference type="InterPro" id="IPR008386">
    <property type="entry name" value="ATP_synth_F0_esu_mt"/>
</dbReference>
<keyword evidence="8 11" id="KW-0496">Mitochondrion</keyword>
<evidence type="ECO:0000256" key="8">
    <source>
        <dbReference type="ARBA" id="ARBA00023128"/>
    </source>
</evidence>
<evidence type="ECO:0000256" key="10">
    <source>
        <dbReference type="ARBA" id="ARBA00023310"/>
    </source>
</evidence>